<feature type="compositionally biased region" description="Polar residues" evidence="1">
    <location>
        <begin position="288"/>
        <end position="299"/>
    </location>
</feature>
<dbReference type="AlphaFoldDB" id="A0A9D5GYH5"/>
<feature type="domain" description="Increased DNA methylation 1 C-terminal" evidence="2">
    <location>
        <begin position="147"/>
        <end position="193"/>
    </location>
</feature>
<feature type="region of interest" description="Disordered" evidence="1">
    <location>
        <begin position="1"/>
        <end position="24"/>
    </location>
</feature>
<accession>A0A9D5GYH5</accession>
<dbReference type="GO" id="GO:0003714">
    <property type="term" value="F:transcription corepressor activity"/>
    <property type="evidence" value="ECO:0007669"/>
    <property type="project" value="InterPro"/>
</dbReference>
<gene>
    <name evidence="3" type="ORF">KIW84_013780</name>
</gene>
<protein>
    <recommendedName>
        <fullName evidence="2">Increased DNA methylation 1 C-terminal domain-containing protein</fullName>
    </recommendedName>
</protein>
<dbReference type="Proteomes" id="UP001058974">
    <property type="component" value="Chromosome 1"/>
</dbReference>
<feature type="compositionally biased region" description="Polar residues" evidence="1">
    <location>
        <begin position="306"/>
        <end position="321"/>
    </location>
</feature>
<feature type="region of interest" description="Disordered" evidence="1">
    <location>
        <begin position="280"/>
        <end position="299"/>
    </location>
</feature>
<name>A0A9D5GYH5_PEA</name>
<comment type="caution">
    <text evidence="3">The sequence shown here is derived from an EMBL/GenBank/DDBJ whole genome shotgun (WGS) entry which is preliminary data.</text>
</comment>
<dbReference type="PANTHER" id="PTHR46309:SF1">
    <property type="entry name" value="PHD FINGER PROTEIN 12"/>
    <property type="match status" value="1"/>
</dbReference>
<reference evidence="3 4" key="1">
    <citation type="journal article" date="2022" name="Nat. Genet.">
        <title>Improved pea reference genome and pan-genome highlight genomic features and evolutionary characteristics.</title>
        <authorList>
            <person name="Yang T."/>
            <person name="Liu R."/>
            <person name="Luo Y."/>
            <person name="Hu S."/>
            <person name="Wang D."/>
            <person name="Wang C."/>
            <person name="Pandey M.K."/>
            <person name="Ge S."/>
            <person name="Xu Q."/>
            <person name="Li N."/>
            <person name="Li G."/>
            <person name="Huang Y."/>
            <person name="Saxena R.K."/>
            <person name="Ji Y."/>
            <person name="Li M."/>
            <person name="Yan X."/>
            <person name="He Y."/>
            <person name="Liu Y."/>
            <person name="Wang X."/>
            <person name="Xiang C."/>
            <person name="Varshney R.K."/>
            <person name="Ding H."/>
            <person name="Gao S."/>
            <person name="Zong X."/>
        </authorList>
    </citation>
    <scope>NUCLEOTIDE SEQUENCE [LARGE SCALE GENOMIC DNA]</scope>
    <source>
        <strain evidence="3 4">cv. Zhongwan 6</strain>
    </source>
</reference>
<sequence>MGETLKNDGANHVKNSRVEAQTNVQTNAVIPNLEPSSHDKNNDATVYALQTCDLCEKKYHDCCTKDMSALHANSNMSGHSFCGKSCKELFEHLKKYLGTKHELDAGFTWCLVRRTDDDSEAASRGVTQWVECNSKLAVTLTVMDECFLPVVNRRSGINLIHNSLYNSGSNFSRLNYTGFYTAILEPGDEIISAVEKLVIPAIFELVHTWTTAFGFTHLEESLRQEMRLLNMLVFPGIDMLQKLLMEQGKLDDAEQFENGGVVSVNPTVVNRLGIDSLALQDPHESEDGSSNPANKINTECSDASQDISSQENCASPSNSSHGVLKKKKKISTSSPIDNMSPKCLLISQNGKSTNGLPLDPSDCHELPALCQATACSDLGTIKIELVSNGKLHAITDMNCGLSGLARNPVLDSQVVDNDLPSHNGFEHVRVALPAPFLVEVVDRMPILYQYYTHSISSSVSRNFAA</sequence>
<evidence type="ECO:0000313" key="3">
    <source>
        <dbReference type="EMBL" id="KAI5445683.1"/>
    </source>
</evidence>
<dbReference type="PANTHER" id="PTHR46309">
    <property type="entry name" value="PHD FINGER PROTEIN 12"/>
    <property type="match status" value="1"/>
</dbReference>
<dbReference type="Pfam" id="PF23209">
    <property type="entry name" value="IDM1_C"/>
    <property type="match status" value="2"/>
</dbReference>
<evidence type="ECO:0000313" key="4">
    <source>
        <dbReference type="Proteomes" id="UP001058974"/>
    </source>
</evidence>
<dbReference type="GO" id="GO:0006357">
    <property type="term" value="P:regulation of transcription by RNA polymerase II"/>
    <property type="evidence" value="ECO:0007669"/>
    <property type="project" value="TreeGrafter"/>
</dbReference>
<proteinExistence type="predicted"/>
<dbReference type="InterPro" id="IPR042163">
    <property type="entry name" value="PHF12"/>
</dbReference>
<evidence type="ECO:0000259" key="2">
    <source>
        <dbReference type="Pfam" id="PF23209"/>
    </source>
</evidence>
<feature type="region of interest" description="Disordered" evidence="1">
    <location>
        <begin position="306"/>
        <end position="335"/>
    </location>
</feature>
<keyword evidence="4" id="KW-1185">Reference proteome</keyword>
<feature type="domain" description="Increased DNA methylation 1 C-terminal" evidence="2">
    <location>
        <begin position="194"/>
        <end position="242"/>
    </location>
</feature>
<evidence type="ECO:0000256" key="1">
    <source>
        <dbReference type="SAM" id="MobiDB-lite"/>
    </source>
</evidence>
<dbReference type="EMBL" id="JAMSHJ010000001">
    <property type="protein sequence ID" value="KAI5445683.1"/>
    <property type="molecule type" value="Genomic_DNA"/>
</dbReference>
<dbReference type="InterPro" id="IPR056511">
    <property type="entry name" value="IDM1_C"/>
</dbReference>
<dbReference type="GO" id="GO:0005634">
    <property type="term" value="C:nucleus"/>
    <property type="evidence" value="ECO:0007669"/>
    <property type="project" value="TreeGrafter"/>
</dbReference>
<organism evidence="3 4">
    <name type="scientific">Pisum sativum</name>
    <name type="common">Garden pea</name>
    <name type="synonym">Lathyrus oleraceus</name>
    <dbReference type="NCBI Taxonomy" id="3888"/>
    <lineage>
        <taxon>Eukaryota</taxon>
        <taxon>Viridiplantae</taxon>
        <taxon>Streptophyta</taxon>
        <taxon>Embryophyta</taxon>
        <taxon>Tracheophyta</taxon>
        <taxon>Spermatophyta</taxon>
        <taxon>Magnoliopsida</taxon>
        <taxon>eudicotyledons</taxon>
        <taxon>Gunneridae</taxon>
        <taxon>Pentapetalae</taxon>
        <taxon>rosids</taxon>
        <taxon>fabids</taxon>
        <taxon>Fabales</taxon>
        <taxon>Fabaceae</taxon>
        <taxon>Papilionoideae</taxon>
        <taxon>50 kb inversion clade</taxon>
        <taxon>NPAAA clade</taxon>
        <taxon>Hologalegina</taxon>
        <taxon>IRL clade</taxon>
        <taxon>Fabeae</taxon>
        <taxon>Lathyrus</taxon>
    </lineage>
</organism>
<dbReference type="Gramene" id="Psat01G0378000-T1">
    <property type="protein sequence ID" value="KAI5445683.1"/>
    <property type="gene ID" value="KIW84_013780"/>
</dbReference>
<feature type="compositionally biased region" description="Basic and acidic residues" evidence="1">
    <location>
        <begin position="1"/>
        <end position="11"/>
    </location>
</feature>